<name>A0A2R6XJH5_MARPO</name>
<dbReference type="EMBL" id="KZ772684">
    <property type="protein sequence ID" value="PTQ46280.1"/>
    <property type="molecule type" value="Genomic_DNA"/>
</dbReference>
<evidence type="ECO:0000256" key="1">
    <source>
        <dbReference type="SAM" id="Phobius"/>
    </source>
</evidence>
<dbReference type="Gramene" id="Mp8g04120.1">
    <property type="protein sequence ID" value="Mp8g04120.1.cds1"/>
    <property type="gene ID" value="Mp8g04120"/>
</dbReference>
<dbReference type="AlphaFoldDB" id="A0A2R6XJH5"/>
<gene>
    <name evidence="2" type="ORF">MARPO_0012s0201</name>
</gene>
<keyword evidence="1" id="KW-0472">Membrane</keyword>
<reference evidence="2" key="2">
    <citation type="submission" date="2017-12" db="EMBL/GenBank/DDBJ databases">
        <title>WGS assembly of Marchantia polymorpha.</title>
        <authorList>
            <person name="Bowman J.L."/>
            <person name="Kohchi T."/>
            <person name="Yamato K.T."/>
            <person name="Jenkins J."/>
            <person name="Shu S."/>
            <person name="Ishizaki K."/>
            <person name="Yamaoka S."/>
            <person name="Nishihama R."/>
            <person name="Nakamura Y."/>
            <person name="Berger F."/>
            <person name="Adam C."/>
            <person name="Aki S.S."/>
            <person name="Althoff F."/>
            <person name="Araki T."/>
            <person name="Arteaga-Vazquez M.A."/>
            <person name="Balasubrmanian S."/>
            <person name="Bauer D."/>
            <person name="Boehm C.R."/>
            <person name="Briginshaw L."/>
            <person name="Caballero-Perez J."/>
            <person name="Catarino B."/>
            <person name="Chen F."/>
            <person name="Chiyoda S."/>
            <person name="Chovatia M."/>
            <person name="Davies K.M."/>
            <person name="Delmans M."/>
            <person name="Demura T."/>
            <person name="Dierschke T."/>
            <person name="Dolan L."/>
            <person name="Dorantes-Acosta A.E."/>
            <person name="Eklund D.M."/>
            <person name="Florent S.N."/>
            <person name="Flores-Sandoval E."/>
            <person name="Fujiyama A."/>
            <person name="Fukuzawa H."/>
            <person name="Galik B."/>
            <person name="Grimanelli D."/>
            <person name="Grimwood J."/>
            <person name="Grossniklaus U."/>
            <person name="Hamada T."/>
            <person name="Haseloff J."/>
            <person name="Hetherington A.J."/>
            <person name="Higo A."/>
            <person name="Hirakawa Y."/>
            <person name="Hundley H.N."/>
            <person name="Ikeda Y."/>
            <person name="Inoue K."/>
            <person name="Inoue S."/>
            <person name="Ishida S."/>
            <person name="Jia Q."/>
            <person name="Kakita M."/>
            <person name="Kanazawa T."/>
            <person name="Kawai Y."/>
            <person name="Kawashima T."/>
            <person name="Kennedy M."/>
            <person name="Kinose K."/>
            <person name="Kinoshita T."/>
            <person name="Kohara Y."/>
            <person name="Koide E."/>
            <person name="Komatsu K."/>
            <person name="Kopischke S."/>
            <person name="Kubo M."/>
            <person name="Kyozuka J."/>
            <person name="Lagercrantz U."/>
            <person name="Lin S.S."/>
            <person name="Lindquist E."/>
            <person name="Lipzen A.M."/>
            <person name="Lu C."/>
            <person name="Luna E.D."/>
            <person name="Martienssen R.A."/>
            <person name="Minamino N."/>
            <person name="Mizutani M."/>
            <person name="Mizutani M."/>
            <person name="Mochizuki N."/>
            <person name="Monte I."/>
            <person name="Mosher R."/>
            <person name="Nagasaki H."/>
            <person name="Nakagami H."/>
            <person name="Naramoto S."/>
            <person name="Nishitani K."/>
            <person name="Ohtani M."/>
            <person name="Okamoto T."/>
            <person name="Okumura M."/>
            <person name="Phillips J."/>
            <person name="Pollak B."/>
            <person name="Reinders A."/>
            <person name="Roevekamp M."/>
            <person name="Sano R."/>
            <person name="Sawa S."/>
            <person name="Schmid M.W."/>
            <person name="Shirakawa M."/>
            <person name="Solano R."/>
            <person name="Spunde A."/>
            <person name="Suetsugu N."/>
            <person name="Sugano S."/>
            <person name="Sugiyama A."/>
            <person name="Sun R."/>
            <person name="Suzuki Y."/>
            <person name="Takenaka M."/>
            <person name="Takezawa D."/>
            <person name="Tomogane H."/>
            <person name="Tsuzuki M."/>
            <person name="Ueda T."/>
            <person name="Umeda M."/>
            <person name="Ward J.M."/>
            <person name="Watanabe Y."/>
            <person name="Yazaki K."/>
            <person name="Yokoyama R."/>
            <person name="Yoshitake Y."/>
            <person name="Yotsui I."/>
            <person name="Zachgo S."/>
            <person name="Schmutz J."/>
        </authorList>
    </citation>
    <scope>NUCLEOTIDE SEQUENCE [LARGE SCALE GENOMIC DNA]</scope>
    <source>
        <strain evidence="2">Tak-1</strain>
    </source>
</reference>
<keyword evidence="3" id="KW-1185">Reference proteome</keyword>
<dbReference type="Gramene" id="Mp8g04120.3">
    <property type="protein sequence ID" value="Mp8g04120.3.cds1"/>
    <property type="gene ID" value="Mp8g04120"/>
</dbReference>
<dbReference type="Gramene" id="Mp8g04120.2">
    <property type="protein sequence ID" value="Mp8g04120.2.cds1"/>
    <property type="gene ID" value="Mp8g04120"/>
</dbReference>
<keyword evidence="1" id="KW-1133">Transmembrane helix</keyword>
<organism evidence="2 3">
    <name type="scientific">Marchantia polymorpha</name>
    <name type="common">Common liverwort</name>
    <name type="synonym">Marchantia aquatica</name>
    <dbReference type="NCBI Taxonomy" id="3197"/>
    <lineage>
        <taxon>Eukaryota</taxon>
        <taxon>Viridiplantae</taxon>
        <taxon>Streptophyta</taxon>
        <taxon>Embryophyta</taxon>
        <taxon>Marchantiophyta</taxon>
        <taxon>Marchantiopsida</taxon>
        <taxon>Marchantiidae</taxon>
        <taxon>Marchantiales</taxon>
        <taxon>Marchantiaceae</taxon>
        <taxon>Marchantia</taxon>
    </lineage>
</organism>
<dbReference type="Proteomes" id="UP000244005">
    <property type="component" value="Unassembled WGS sequence"/>
</dbReference>
<accession>A0A2R6XJH5</accession>
<evidence type="ECO:0000313" key="3">
    <source>
        <dbReference type="Proteomes" id="UP000244005"/>
    </source>
</evidence>
<dbReference type="EMBL" id="KZ772684">
    <property type="protein sequence ID" value="PTQ46282.1"/>
    <property type="molecule type" value="Genomic_DNA"/>
</dbReference>
<keyword evidence="1" id="KW-0812">Transmembrane</keyword>
<sequence length="103" mass="11862">MDSEAYLWVGKITDLKSSEVLSWIDVHATGKATLRLLWPQPYYPIFNSQQYFCLQCRYRSLQEYCGTSLLFFFLYSSSFCFSLGCSAVFSRRTGLLHSGVCLL</sequence>
<proteinExistence type="predicted"/>
<evidence type="ECO:0000313" key="2">
    <source>
        <dbReference type="EMBL" id="PTQ46280.1"/>
    </source>
</evidence>
<protein>
    <submittedName>
        <fullName evidence="2">Uncharacterized protein</fullName>
    </submittedName>
</protein>
<dbReference type="EMBL" id="KZ772684">
    <property type="protein sequence ID" value="PTQ46281.1"/>
    <property type="molecule type" value="Genomic_DNA"/>
</dbReference>
<reference evidence="3" key="1">
    <citation type="journal article" date="2017" name="Cell">
        <title>Insights into land plant evolution garnered from the Marchantia polymorpha genome.</title>
        <authorList>
            <person name="Bowman J.L."/>
            <person name="Kohchi T."/>
            <person name="Yamato K.T."/>
            <person name="Jenkins J."/>
            <person name="Shu S."/>
            <person name="Ishizaki K."/>
            <person name="Yamaoka S."/>
            <person name="Nishihama R."/>
            <person name="Nakamura Y."/>
            <person name="Berger F."/>
            <person name="Adam C."/>
            <person name="Aki S.S."/>
            <person name="Althoff F."/>
            <person name="Araki T."/>
            <person name="Arteaga-Vazquez M.A."/>
            <person name="Balasubrmanian S."/>
            <person name="Barry K."/>
            <person name="Bauer D."/>
            <person name="Boehm C.R."/>
            <person name="Briginshaw L."/>
            <person name="Caballero-Perez J."/>
            <person name="Catarino B."/>
            <person name="Chen F."/>
            <person name="Chiyoda S."/>
            <person name="Chovatia M."/>
            <person name="Davies K.M."/>
            <person name="Delmans M."/>
            <person name="Demura T."/>
            <person name="Dierschke T."/>
            <person name="Dolan L."/>
            <person name="Dorantes-Acosta A.E."/>
            <person name="Eklund D.M."/>
            <person name="Florent S.N."/>
            <person name="Flores-Sandoval E."/>
            <person name="Fujiyama A."/>
            <person name="Fukuzawa H."/>
            <person name="Galik B."/>
            <person name="Grimanelli D."/>
            <person name="Grimwood J."/>
            <person name="Grossniklaus U."/>
            <person name="Hamada T."/>
            <person name="Haseloff J."/>
            <person name="Hetherington A.J."/>
            <person name="Higo A."/>
            <person name="Hirakawa Y."/>
            <person name="Hundley H.N."/>
            <person name="Ikeda Y."/>
            <person name="Inoue K."/>
            <person name="Inoue S.I."/>
            <person name="Ishida S."/>
            <person name="Jia Q."/>
            <person name="Kakita M."/>
            <person name="Kanazawa T."/>
            <person name="Kawai Y."/>
            <person name="Kawashima T."/>
            <person name="Kennedy M."/>
            <person name="Kinose K."/>
            <person name="Kinoshita T."/>
            <person name="Kohara Y."/>
            <person name="Koide E."/>
            <person name="Komatsu K."/>
            <person name="Kopischke S."/>
            <person name="Kubo M."/>
            <person name="Kyozuka J."/>
            <person name="Lagercrantz U."/>
            <person name="Lin S.S."/>
            <person name="Lindquist E."/>
            <person name="Lipzen A.M."/>
            <person name="Lu C.W."/>
            <person name="De Luna E."/>
            <person name="Martienssen R.A."/>
            <person name="Minamino N."/>
            <person name="Mizutani M."/>
            <person name="Mizutani M."/>
            <person name="Mochizuki N."/>
            <person name="Monte I."/>
            <person name="Mosher R."/>
            <person name="Nagasaki H."/>
            <person name="Nakagami H."/>
            <person name="Naramoto S."/>
            <person name="Nishitani K."/>
            <person name="Ohtani M."/>
            <person name="Okamoto T."/>
            <person name="Okumura M."/>
            <person name="Phillips J."/>
            <person name="Pollak B."/>
            <person name="Reinders A."/>
            <person name="Rovekamp M."/>
            <person name="Sano R."/>
            <person name="Sawa S."/>
            <person name="Schmid M.W."/>
            <person name="Shirakawa M."/>
            <person name="Solano R."/>
            <person name="Spunde A."/>
            <person name="Suetsugu N."/>
            <person name="Sugano S."/>
            <person name="Sugiyama A."/>
            <person name="Sun R."/>
            <person name="Suzuki Y."/>
            <person name="Takenaka M."/>
            <person name="Takezawa D."/>
            <person name="Tomogane H."/>
            <person name="Tsuzuki M."/>
            <person name="Ueda T."/>
            <person name="Umeda M."/>
            <person name="Ward J.M."/>
            <person name="Watanabe Y."/>
            <person name="Yazaki K."/>
            <person name="Yokoyama R."/>
            <person name="Yoshitake Y."/>
            <person name="Yotsui I."/>
            <person name="Zachgo S."/>
            <person name="Schmutz J."/>
        </authorList>
    </citation>
    <scope>NUCLEOTIDE SEQUENCE [LARGE SCALE GENOMIC DNA]</scope>
    <source>
        <strain evidence="3">Tak-1</strain>
    </source>
</reference>
<feature type="transmembrane region" description="Helical" evidence="1">
    <location>
        <begin position="69"/>
        <end position="89"/>
    </location>
</feature>